<dbReference type="eggNOG" id="COG2244">
    <property type="taxonomic scope" value="Bacteria"/>
</dbReference>
<dbReference type="RefSeq" id="WP_006933793.1">
    <property type="nucleotide sequence ID" value="NZ_AAUW01000005.1"/>
</dbReference>
<keyword evidence="2" id="KW-1003">Cell membrane</keyword>
<dbReference type="PANTHER" id="PTHR30250:SF11">
    <property type="entry name" value="O-ANTIGEN TRANSPORTER-RELATED"/>
    <property type="match status" value="1"/>
</dbReference>
<evidence type="ECO:0000256" key="5">
    <source>
        <dbReference type="ARBA" id="ARBA00023136"/>
    </source>
</evidence>
<gene>
    <name evidence="7" type="ORF">SIAM614_08003</name>
</gene>
<feature type="transmembrane region" description="Helical" evidence="6">
    <location>
        <begin position="133"/>
        <end position="155"/>
    </location>
</feature>
<dbReference type="GO" id="GO:0005886">
    <property type="term" value="C:plasma membrane"/>
    <property type="evidence" value="ECO:0007669"/>
    <property type="project" value="UniProtKB-SubCell"/>
</dbReference>
<feature type="transmembrane region" description="Helical" evidence="6">
    <location>
        <begin position="344"/>
        <end position="367"/>
    </location>
</feature>
<evidence type="ECO:0000256" key="4">
    <source>
        <dbReference type="ARBA" id="ARBA00022989"/>
    </source>
</evidence>
<feature type="transmembrane region" description="Helical" evidence="6">
    <location>
        <begin position="63"/>
        <end position="85"/>
    </location>
</feature>
<dbReference type="EMBL" id="AAUW01000005">
    <property type="protein sequence ID" value="EAV44807.1"/>
    <property type="molecule type" value="Genomic_DNA"/>
</dbReference>
<feature type="transmembrane region" description="Helical" evidence="6">
    <location>
        <begin position="105"/>
        <end position="127"/>
    </location>
</feature>
<feature type="transmembrane region" description="Helical" evidence="6">
    <location>
        <begin position="196"/>
        <end position="216"/>
    </location>
</feature>
<evidence type="ECO:0000313" key="7">
    <source>
        <dbReference type="EMBL" id="EAV44807.1"/>
    </source>
</evidence>
<feature type="transmembrane region" description="Helical" evidence="6">
    <location>
        <begin position="379"/>
        <end position="402"/>
    </location>
</feature>
<proteinExistence type="predicted"/>
<evidence type="ECO:0000256" key="3">
    <source>
        <dbReference type="ARBA" id="ARBA00022692"/>
    </source>
</evidence>
<evidence type="ECO:0000313" key="8">
    <source>
        <dbReference type="Proteomes" id="UP000004848"/>
    </source>
</evidence>
<evidence type="ECO:0000256" key="1">
    <source>
        <dbReference type="ARBA" id="ARBA00004651"/>
    </source>
</evidence>
<feature type="transmembrane region" description="Helical" evidence="6">
    <location>
        <begin position="27"/>
        <end position="51"/>
    </location>
</feature>
<dbReference type="Proteomes" id="UP000004848">
    <property type="component" value="Unassembled WGS sequence"/>
</dbReference>
<dbReference type="InterPro" id="IPR002797">
    <property type="entry name" value="Polysacc_synth"/>
</dbReference>
<feature type="transmembrane region" description="Helical" evidence="6">
    <location>
        <begin position="310"/>
        <end position="332"/>
    </location>
</feature>
<dbReference type="PANTHER" id="PTHR30250">
    <property type="entry name" value="PST FAMILY PREDICTED COLANIC ACID TRANSPORTER"/>
    <property type="match status" value="1"/>
</dbReference>
<keyword evidence="4 6" id="KW-1133">Transmembrane helix</keyword>
<dbReference type="Pfam" id="PF01943">
    <property type="entry name" value="Polysacc_synt"/>
    <property type="match status" value="1"/>
</dbReference>
<evidence type="ECO:0000256" key="6">
    <source>
        <dbReference type="SAM" id="Phobius"/>
    </source>
</evidence>
<dbReference type="InterPro" id="IPR050833">
    <property type="entry name" value="Poly_Biosynth_Transport"/>
</dbReference>
<comment type="subcellular location">
    <subcellularLocation>
        <location evidence="1">Cell membrane</location>
        <topology evidence="1">Multi-pass membrane protein</topology>
    </subcellularLocation>
</comment>
<name>A0NRM6_ROSAI</name>
<keyword evidence="3 6" id="KW-0812">Transmembrane</keyword>
<keyword evidence="5 6" id="KW-0472">Membrane</keyword>
<organism evidence="7 8">
    <name type="scientific">Roseibium aggregatum (strain ATCC 25650 / DSM 13394 / JCM 20685 / NBRC 16684 / NCIMB 2208 / IAM 12614 / B1)</name>
    <name type="common">Stappia aggregata</name>
    <dbReference type="NCBI Taxonomy" id="384765"/>
    <lineage>
        <taxon>Bacteria</taxon>
        <taxon>Pseudomonadati</taxon>
        <taxon>Pseudomonadota</taxon>
        <taxon>Alphaproteobacteria</taxon>
        <taxon>Hyphomicrobiales</taxon>
        <taxon>Stappiaceae</taxon>
        <taxon>Roseibium</taxon>
    </lineage>
</organism>
<comment type="caution">
    <text evidence="7">The sequence shown here is derived from an EMBL/GenBank/DDBJ whole genome shotgun (WGS) entry which is preliminary data.</text>
</comment>
<accession>A0NRM6</accession>
<feature type="transmembrane region" description="Helical" evidence="6">
    <location>
        <begin position="167"/>
        <end position="190"/>
    </location>
</feature>
<dbReference type="GeneID" id="68846163"/>
<reference evidence="7 8" key="1">
    <citation type="submission" date="2006-05" db="EMBL/GenBank/DDBJ databases">
        <authorList>
            <person name="King G."/>
            <person name="Ferriera S."/>
            <person name="Johnson J."/>
            <person name="Kravitz S."/>
            <person name="Beeson K."/>
            <person name="Sutton G."/>
            <person name="Rogers Y.-H."/>
            <person name="Friedman R."/>
            <person name="Frazier M."/>
            <person name="Venter J.C."/>
        </authorList>
    </citation>
    <scope>NUCLEOTIDE SEQUENCE [LARGE SCALE GENOMIC DNA]</scope>
    <source>
        <strain evidence="8">ATCC 25650 / DSM 13394 / JCM 20685 / NBRC 16684 / NCIMB 2208 / IAM 12614 / B1</strain>
    </source>
</reference>
<evidence type="ECO:0000256" key="2">
    <source>
        <dbReference type="ARBA" id="ARBA00022475"/>
    </source>
</evidence>
<protein>
    <submittedName>
        <fullName evidence="7">Polysaccharide biosynthesis protein</fullName>
    </submittedName>
</protein>
<sequence>MSKNSRPALDKLKALYDRLLGLSRLPLVANTISYTINFGLQLVIQLAFFLFISRALGPEGYGLFVTITSVSIMAGFVVGLGSEYLLLQRVAVEPQSFGKYLGHSLIMMGLTFPLVLPVTLALLYSLIGDSVPLSTIAIISLTDLLFTKLVILGAQSYMAFDQARKQIVINILAAALKLAFLLVATMLPGTLTLDEWAWWFFVAGLLSAVVACWLILRDLGRPVFTLIRNDLKLSMLYCIEFFSIGGMRDLDKPVVVHNLGADAGGQYAAGFRIIDAASAPVRAFLYATYTRHFRQAQGGQASSLAFGVKLLPVTVFLALPVAAFLLLTAGFIPLVLGEDFAETPIVVVCLAFYPLLMGLSGVGADVLRATGRQRVRMALLIGTSLLLIPVVTLGTMVGGLAGAALFRFAVQIALTIGTWFFILWAKAPAAADKAGR</sequence>
<dbReference type="AlphaFoldDB" id="A0NRM6"/>
<dbReference type="OrthoDB" id="7267641at2"/>
<feature type="transmembrane region" description="Helical" evidence="6">
    <location>
        <begin position="408"/>
        <end position="427"/>
    </location>
</feature>